<name>A0A365UBS6_9RHOB</name>
<evidence type="ECO:0000313" key="5">
    <source>
        <dbReference type="EMBL" id="RBI85908.1"/>
    </source>
</evidence>
<dbReference type="SMART" id="SM00866">
    <property type="entry name" value="UTRA"/>
    <property type="match status" value="1"/>
</dbReference>
<evidence type="ECO:0000256" key="3">
    <source>
        <dbReference type="ARBA" id="ARBA00023163"/>
    </source>
</evidence>
<dbReference type="Gene3D" id="3.40.1410.10">
    <property type="entry name" value="Chorismate lyase-like"/>
    <property type="match status" value="1"/>
</dbReference>
<keyword evidence="6" id="KW-1185">Reference proteome</keyword>
<dbReference type="SUPFAM" id="SSF64288">
    <property type="entry name" value="Chorismate lyase-like"/>
    <property type="match status" value="1"/>
</dbReference>
<dbReference type="InterPro" id="IPR028978">
    <property type="entry name" value="Chorismate_lyase_/UTRA_dom_sf"/>
</dbReference>
<dbReference type="OrthoDB" id="9800645at2"/>
<organism evidence="5 6">
    <name type="scientific">Rhodosalinus halophilus</name>
    <dbReference type="NCBI Taxonomy" id="2259333"/>
    <lineage>
        <taxon>Bacteria</taxon>
        <taxon>Pseudomonadati</taxon>
        <taxon>Pseudomonadota</taxon>
        <taxon>Alphaproteobacteria</taxon>
        <taxon>Rhodobacterales</taxon>
        <taxon>Paracoccaceae</taxon>
        <taxon>Rhodosalinus</taxon>
    </lineage>
</organism>
<dbReference type="Pfam" id="PF00392">
    <property type="entry name" value="GntR"/>
    <property type="match status" value="1"/>
</dbReference>
<sequence length="242" mass="26234">MPRTPLWTEIETALTEDIAEGRYRPGDRLPSEAALAGRFGVNRHTVRRALASLAEAGMVHPRRGAGVYVQQAPTEYPIGRRVRFHRNLEAAGRLPTREIAALETRTADAREARALELNDGDPVLVCEGRSLADGQPIALFRSVFPAARLPGLAEALRELSSVTAALARAGVPDYTRRSTQISAHPATATQAAQLRLTQEAPLLRTLAVNVDPRGRPVEYGTTWFAGDRVTLTLSASEESGEP</sequence>
<proteinExistence type="predicted"/>
<dbReference type="PANTHER" id="PTHR44846:SF1">
    <property type="entry name" value="MANNOSYL-D-GLYCERATE TRANSPORT_METABOLISM SYSTEM REPRESSOR MNGR-RELATED"/>
    <property type="match status" value="1"/>
</dbReference>
<dbReference type="Pfam" id="PF07702">
    <property type="entry name" value="UTRA"/>
    <property type="match status" value="1"/>
</dbReference>
<feature type="domain" description="HTH gntR-type" evidence="4">
    <location>
        <begin position="4"/>
        <end position="72"/>
    </location>
</feature>
<evidence type="ECO:0000256" key="1">
    <source>
        <dbReference type="ARBA" id="ARBA00023015"/>
    </source>
</evidence>
<evidence type="ECO:0000259" key="4">
    <source>
        <dbReference type="PROSITE" id="PS50949"/>
    </source>
</evidence>
<dbReference type="InterPro" id="IPR036390">
    <property type="entry name" value="WH_DNA-bd_sf"/>
</dbReference>
<evidence type="ECO:0000256" key="2">
    <source>
        <dbReference type="ARBA" id="ARBA00023125"/>
    </source>
</evidence>
<dbReference type="AlphaFoldDB" id="A0A365UBS6"/>
<keyword evidence="2" id="KW-0238">DNA-binding</keyword>
<dbReference type="Proteomes" id="UP000253370">
    <property type="component" value="Unassembled WGS sequence"/>
</dbReference>
<accession>A0A365UBS6</accession>
<dbReference type="GO" id="GO:0003677">
    <property type="term" value="F:DNA binding"/>
    <property type="evidence" value="ECO:0007669"/>
    <property type="project" value="UniProtKB-KW"/>
</dbReference>
<dbReference type="CDD" id="cd07377">
    <property type="entry name" value="WHTH_GntR"/>
    <property type="match status" value="1"/>
</dbReference>
<protein>
    <submittedName>
        <fullName evidence="5">Phosphonate metabolism transcriptional regulator PhnF</fullName>
    </submittedName>
</protein>
<dbReference type="SMART" id="SM00345">
    <property type="entry name" value="HTH_GNTR"/>
    <property type="match status" value="1"/>
</dbReference>
<dbReference type="EMBL" id="QNTQ01000006">
    <property type="protein sequence ID" value="RBI85908.1"/>
    <property type="molecule type" value="Genomic_DNA"/>
</dbReference>
<dbReference type="PROSITE" id="PS50949">
    <property type="entry name" value="HTH_GNTR"/>
    <property type="match status" value="1"/>
</dbReference>
<dbReference type="GO" id="GO:0045892">
    <property type="term" value="P:negative regulation of DNA-templated transcription"/>
    <property type="evidence" value="ECO:0007669"/>
    <property type="project" value="TreeGrafter"/>
</dbReference>
<dbReference type="PRINTS" id="PR00035">
    <property type="entry name" value="HTHGNTR"/>
</dbReference>
<dbReference type="InterPro" id="IPR036388">
    <property type="entry name" value="WH-like_DNA-bd_sf"/>
</dbReference>
<dbReference type="Gene3D" id="1.10.10.10">
    <property type="entry name" value="Winged helix-like DNA-binding domain superfamily/Winged helix DNA-binding domain"/>
    <property type="match status" value="1"/>
</dbReference>
<dbReference type="InterPro" id="IPR011663">
    <property type="entry name" value="UTRA"/>
</dbReference>
<dbReference type="RefSeq" id="WP_113289167.1">
    <property type="nucleotide sequence ID" value="NZ_QNTQ01000006.1"/>
</dbReference>
<dbReference type="GO" id="GO:0003700">
    <property type="term" value="F:DNA-binding transcription factor activity"/>
    <property type="evidence" value="ECO:0007669"/>
    <property type="project" value="InterPro"/>
</dbReference>
<dbReference type="InterPro" id="IPR000524">
    <property type="entry name" value="Tscrpt_reg_HTH_GntR"/>
</dbReference>
<evidence type="ECO:0000313" key="6">
    <source>
        <dbReference type="Proteomes" id="UP000253370"/>
    </source>
</evidence>
<dbReference type="InterPro" id="IPR050679">
    <property type="entry name" value="Bact_HTH_transcr_reg"/>
</dbReference>
<reference evidence="5 6" key="1">
    <citation type="submission" date="2018-07" db="EMBL/GenBank/DDBJ databases">
        <title>Rhodosalinus sp. strain E84T genomic sequence and assembly.</title>
        <authorList>
            <person name="Liu Z.-W."/>
            <person name="Lu D.-C."/>
        </authorList>
    </citation>
    <scope>NUCLEOTIDE SEQUENCE [LARGE SCALE GENOMIC DNA]</scope>
    <source>
        <strain evidence="5 6">E84</strain>
    </source>
</reference>
<dbReference type="InterPro" id="IPR012702">
    <property type="entry name" value="CP_lyase_PhnF"/>
</dbReference>
<dbReference type="NCBIfam" id="TIGR02325">
    <property type="entry name" value="C_P_lyase_phnF"/>
    <property type="match status" value="1"/>
</dbReference>
<dbReference type="PANTHER" id="PTHR44846">
    <property type="entry name" value="MANNOSYL-D-GLYCERATE TRANSPORT/METABOLISM SYSTEM REPRESSOR MNGR-RELATED"/>
    <property type="match status" value="1"/>
</dbReference>
<gene>
    <name evidence="5" type="primary">phnF</name>
    <name evidence="5" type="ORF">DRV85_09330</name>
</gene>
<keyword evidence="3" id="KW-0804">Transcription</keyword>
<comment type="caution">
    <text evidence="5">The sequence shown here is derived from an EMBL/GenBank/DDBJ whole genome shotgun (WGS) entry which is preliminary data.</text>
</comment>
<keyword evidence="1" id="KW-0805">Transcription regulation</keyword>
<dbReference type="SUPFAM" id="SSF46785">
    <property type="entry name" value="Winged helix' DNA-binding domain"/>
    <property type="match status" value="1"/>
</dbReference>